<name>A0A653DZK1_9PSED</name>
<organism evidence="1">
    <name type="scientific">Pseudomonas marincola</name>
    <dbReference type="NCBI Taxonomy" id="437900"/>
    <lineage>
        <taxon>Bacteria</taxon>
        <taxon>Pseudomonadati</taxon>
        <taxon>Pseudomonadota</taxon>
        <taxon>Gammaproteobacteria</taxon>
        <taxon>Pseudomonadales</taxon>
        <taxon>Pseudomonadaceae</taxon>
        <taxon>Pseudomonas</taxon>
    </lineage>
</organism>
<gene>
    <name evidence="1" type="ORF">PMYSY11_0197</name>
</gene>
<sequence>MTDKVACTVGPATQNFKPQTLATLASLADKAMNIDAQMALKCTKY</sequence>
<evidence type="ECO:0000313" key="1">
    <source>
        <dbReference type="EMBL" id="VEV95244.1"/>
    </source>
</evidence>
<reference evidence="1" key="1">
    <citation type="submission" date="2019-02" db="EMBL/GenBank/DDBJ databases">
        <authorList>
            <consortium name="Genoscope - CEA"/>
            <person name="William W."/>
        </authorList>
    </citation>
    <scope>NUCLEOTIDE SEQUENCE [LARGE SCALE GENOMIC DNA]</scope>
    <source>
        <strain evidence="1">YSy11</strain>
    </source>
</reference>
<accession>A0A653DZK1</accession>
<dbReference type="EMBL" id="LR215729">
    <property type="protein sequence ID" value="VEV95244.1"/>
    <property type="molecule type" value="Genomic_DNA"/>
</dbReference>
<proteinExistence type="predicted"/>
<protein>
    <submittedName>
        <fullName evidence="1">Uncharacterized protein</fullName>
    </submittedName>
</protein>
<dbReference type="AlphaFoldDB" id="A0A653DZK1"/>